<sequence length="688" mass="77062">MNKFQRIPTDPDSSDFTDLGSPTSSDACKIGISYASENSSPEELATLRFNNQRLIPKRSKRANEIILNYEAQSPNNAATKNMKSQKKFDNVPISGTFSNQNTQSGTGVSNASAGTKYDIMNTSCSSSDDSGQFSNSALISFVEQGSHTLFDSYSKASVLPNDSGDKHNSVYSKIKVDPFDTPLLFPEVAQEKKGHNYEDTFSKAKGFNWLGIKVGDGVPGKASFLDYFGRPEKPNHVIHSPICNDLGCSQCAIYRGDSTAYYQGNTMNNGSSGRDLSKKGDAPGLQENTGLFPGFLKRKLWGEKLKTLSNKTKLLPKRFSSFGFGEKPRLMGSDRHSDGTPTESRKKIGKKIVFINFLLQVLTTSLFLFNLINISNKIELDSVLRLRNKAIWIPSFTPPVFFAVFGLTHLSAGRFGYFVTAITGYVLVLFGIVLGLNDPDGLYMIISKFFVVSVGLVLVYTSSLLDIIITNYRVKTWKKTMVIASSGVFGAFTSLIYLFFAEVKKDTYLKNIIEAILAMALLVVILFAYKYNTKFANKLNGNANRKNVQQSRNEGIGRTQDRYESVLTATEQNDSELVRNKILIRPSSIFSSTDGFRRDNSRNIDEKIQAERREVDEYVERSRYLIKYFVAATTVWNIIPDICNTHVHMWSCECLSSLHKHMENDSGDRVWVIVYYGRWTHASHQDQK</sequence>
<dbReference type="AlphaFoldDB" id="A0A1R1PPJ9"/>
<comment type="caution">
    <text evidence="3">The sequence shown here is derived from an EMBL/GenBank/DDBJ whole genome shotgun (WGS) entry which is preliminary data.</text>
</comment>
<feature type="transmembrane region" description="Helical" evidence="2">
    <location>
        <begin position="415"/>
        <end position="436"/>
    </location>
</feature>
<feature type="compositionally biased region" description="Polar residues" evidence="1">
    <location>
        <begin position="14"/>
        <end position="25"/>
    </location>
</feature>
<evidence type="ECO:0000313" key="4">
    <source>
        <dbReference type="Proteomes" id="UP000188320"/>
    </source>
</evidence>
<organism evidence="3 4">
    <name type="scientific">Zancudomyces culisetae</name>
    <name type="common">Gut fungus</name>
    <name type="synonym">Smittium culisetae</name>
    <dbReference type="NCBI Taxonomy" id="1213189"/>
    <lineage>
        <taxon>Eukaryota</taxon>
        <taxon>Fungi</taxon>
        <taxon>Fungi incertae sedis</taxon>
        <taxon>Zoopagomycota</taxon>
        <taxon>Kickxellomycotina</taxon>
        <taxon>Harpellomycetes</taxon>
        <taxon>Harpellales</taxon>
        <taxon>Legeriomycetaceae</taxon>
        <taxon>Zancudomyces</taxon>
    </lineage>
</organism>
<protein>
    <submittedName>
        <fullName evidence="3">Uncharacterized protein</fullName>
    </submittedName>
</protein>
<keyword evidence="2" id="KW-1133">Transmembrane helix</keyword>
<dbReference type="Proteomes" id="UP000188320">
    <property type="component" value="Unassembled WGS sequence"/>
</dbReference>
<dbReference type="EMBL" id="LSSK01000564">
    <property type="protein sequence ID" value="OMH82905.1"/>
    <property type="molecule type" value="Genomic_DNA"/>
</dbReference>
<accession>A0A1R1PPJ9</accession>
<name>A0A1R1PPJ9_ZANCU</name>
<evidence type="ECO:0000256" key="2">
    <source>
        <dbReference type="SAM" id="Phobius"/>
    </source>
</evidence>
<gene>
    <name evidence="3" type="ORF">AX774_g3601</name>
</gene>
<evidence type="ECO:0000313" key="3">
    <source>
        <dbReference type="EMBL" id="OMH82905.1"/>
    </source>
</evidence>
<keyword evidence="4" id="KW-1185">Reference proteome</keyword>
<reference evidence="4" key="1">
    <citation type="submission" date="2017-01" db="EMBL/GenBank/DDBJ databases">
        <authorList>
            <person name="Wang Y."/>
            <person name="White M."/>
            <person name="Kvist S."/>
            <person name="Moncalvo J.-M."/>
        </authorList>
    </citation>
    <scope>NUCLEOTIDE SEQUENCE [LARGE SCALE GENOMIC DNA]</scope>
    <source>
        <strain evidence="4">COL-18-3</strain>
    </source>
</reference>
<feature type="transmembrane region" description="Helical" evidence="2">
    <location>
        <begin position="391"/>
        <end position="408"/>
    </location>
</feature>
<evidence type="ECO:0000256" key="1">
    <source>
        <dbReference type="SAM" id="MobiDB-lite"/>
    </source>
</evidence>
<proteinExistence type="predicted"/>
<feature type="transmembrane region" description="Helical" evidence="2">
    <location>
        <begin position="442"/>
        <end position="469"/>
    </location>
</feature>
<keyword evidence="2" id="KW-0812">Transmembrane</keyword>
<feature type="transmembrane region" description="Helical" evidence="2">
    <location>
        <begin position="512"/>
        <end position="529"/>
    </location>
</feature>
<feature type="region of interest" description="Disordered" evidence="1">
    <location>
        <begin position="1"/>
        <end position="25"/>
    </location>
</feature>
<keyword evidence="2" id="KW-0472">Membrane</keyword>
<feature type="transmembrane region" description="Helical" evidence="2">
    <location>
        <begin position="481"/>
        <end position="500"/>
    </location>
</feature>
<feature type="transmembrane region" description="Helical" evidence="2">
    <location>
        <begin position="352"/>
        <end position="371"/>
    </location>
</feature>